<keyword evidence="3" id="KW-1185">Reference proteome</keyword>
<accession>A0A1R2AZ24</accession>
<comment type="caution">
    <text evidence="2">The sequence shown here is derived from an EMBL/GenBank/DDBJ whole genome shotgun (WGS) entry which is preliminary data.</text>
</comment>
<protein>
    <submittedName>
        <fullName evidence="2">Uncharacterized protein</fullName>
    </submittedName>
</protein>
<gene>
    <name evidence="2" type="ORF">SteCoe_32437</name>
</gene>
<sequence>MENSKSTLEELDKVLPEEWLNIPKPLIEAISSLKSCMKTQITEVCGLKSDYAEFELKMKKSILSAKTIAFDCSEMMSNVSLLMRDLESSTHKKLLNMRQDLENKISDSIQLQKIAIESKHMETKKQLDLIIRKLESLPTVNQVEELIVNMTTVSEAKTIEEFKEVFVIPEISMLERKVTSFNMDNQSRFENLDKKYENEVKQVFEKLTDANHKFKDFKHQTDLNFESDNERIQTLQSKLFALSNSSMKREKDFSDTLVKISEMQEKERDSHRSLGEWKRLHDEAMKSVKETLKIITEENSNIKLDVPKIPSVPSSPTLIIENESRVTIDELDNRLQTLKTEYDMQIEATRQGIIKDLTAYFDASSMEQKLSFDSYVKIIKELQDKISWLPVNAAVLENMNPMEARLFTVEARQRTEENARLESFDRLLSLIQSIIPSGITKPILEEFTPRLGVENDGSSYLSRSIEKKIESGLPPSEWWKPDDDYEHKKYSGSESVHGIRIKYSTPAPELNKSLDKFKKLKPKKRTPLLPKYVKLDLGKFPRIQTPSSQTTHLKYFKL</sequence>
<feature type="coiled-coil region" evidence="1">
    <location>
        <begin position="321"/>
        <end position="348"/>
    </location>
</feature>
<keyword evidence="1" id="KW-0175">Coiled coil</keyword>
<evidence type="ECO:0000313" key="2">
    <source>
        <dbReference type="EMBL" id="OMJ69752.1"/>
    </source>
</evidence>
<reference evidence="2 3" key="1">
    <citation type="submission" date="2016-11" db="EMBL/GenBank/DDBJ databases">
        <title>The macronuclear genome of Stentor coeruleus: a giant cell with tiny introns.</title>
        <authorList>
            <person name="Slabodnick M."/>
            <person name="Ruby J.G."/>
            <person name="Reiff S.B."/>
            <person name="Swart E.C."/>
            <person name="Gosai S."/>
            <person name="Prabakaran S."/>
            <person name="Witkowska E."/>
            <person name="Larue G.E."/>
            <person name="Fisher S."/>
            <person name="Freeman R.M."/>
            <person name="Gunawardena J."/>
            <person name="Chu W."/>
            <person name="Stover N.A."/>
            <person name="Gregory B.D."/>
            <person name="Nowacki M."/>
            <person name="Derisi J."/>
            <person name="Roy S.W."/>
            <person name="Marshall W.F."/>
            <person name="Sood P."/>
        </authorList>
    </citation>
    <scope>NUCLEOTIDE SEQUENCE [LARGE SCALE GENOMIC DNA]</scope>
    <source>
        <strain evidence="2">WM001</strain>
    </source>
</reference>
<name>A0A1R2AZ24_9CILI</name>
<dbReference type="Proteomes" id="UP000187209">
    <property type="component" value="Unassembled WGS sequence"/>
</dbReference>
<evidence type="ECO:0000313" key="3">
    <source>
        <dbReference type="Proteomes" id="UP000187209"/>
    </source>
</evidence>
<proteinExistence type="predicted"/>
<evidence type="ECO:0000256" key="1">
    <source>
        <dbReference type="SAM" id="Coils"/>
    </source>
</evidence>
<organism evidence="2 3">
    <name type="scientific">Stentor coeruleus</name>
    <dbReference type="NCBI Taxonomy" id="5963"/>
    <lineage>
        <taxon>Eukaryota</taxon>
        <taxon>Sar</taxon>
        <taxon>Alveolata</taxon>
        <taxon>Ciliophora</taxon>
        <taxon>Postciliodesmatophora</taxon>
        <taxon>Heterotrichea</taxon>
        <taxon>Heterotrichida</taxon>
        <taxon>Stentoridae</taxon>
        <taxon>Stentor</taxon>
    </lineage>
</organism>
<dbReference type="EMBL" id="MPUH01001162">
    <property type="protein sequence ID" value="OMJ69752.1"/>
    <property type="molecule type" value="Genomic_DNA"/>
</dbReference>
<dbReference type="AlphaFoldDB" id="A0A1R2AZ24"/>